<sequence>MGLIAIRRGLVLTTLLLGLVACAERSDPSPAAEPVATAPVYDLLLSNGTVVDGSGAQRYTADVALSGGRIAAIAAAGELDPATARQVLDVSGKVVAPGFIDVHSHADWALDDPATASIEGFLRQGVTTGVYGVDGSLGLQRMRDYAALGEEGAWGSTSCPILATMLYARR</sequence>
<evidence type="ECO:0008006" key="4">
    <source>
        <dbReference type="Google" id="ProtNLM"/>
    </source>
</evidence>
<protein>
    <recommendedName>
        <fullName evidence="4">Amidohydrolase family protein</fullName>
    </recommendedName>
</protein>
<accession>A0A6C0TXR9</accession>
<dbReference type="GO" id="GO:0016810">
    <property type="term" value="F:hydrolase activity, acting on carbon-nitrogen (but not peptide) bonds"/>
    <property type="evidence" value="ECO:0007669"/>
    <property type="project" value="InterPro"/>
</dbReference>
<dbReference type="RefSeq" id="WP_163493841.1">
    <property type="nucleotide sequence ID" value="NZ_CP048711.1"/>
</dbReference>
<dbReference type="KEGG" id="kim:G3T16_03450"/>
<gene>
    <name evidence="2" type="ORF">G3T16_03450</name>
</gene>
<reference evidence="2 3" key="1">
    <citation type="submission" date="2020-02" db="EMBL/GenBank/DDBJ databases">
        <title>Genome sequencing for Kineobactrum sp. M2.</title>
        <authorList>
            <person name="Park S.-J."/>
        </authorList>
    </citation>
    <scope>NUCLEOTIDE SEQUENCE [LARGE SCALE GENOMIC DNA]</scope>
    <source>
        <strain evidence="2 3">M2</strain>
    </source>
</reference>
<organism evidence="2 3">
    <name type="scientific">Kineobactrum salinum</name>
    <dbReference type="NCBI Taxonomy" id="2708301"/>
    <lineage>
        <taxon>Bacteria</taxon>
        <taxon>Pseudomonadati</taxon>
        <taxon>Pseudomonadota</taxon>
        <taxon>Gammaproteobacteria</taxon>
        <taxon>Cellvibrionales</taxon>
        <taxon>Halieaceae</taxon>
        <taxon>Kineobactrum</taxon>
    </lineage>
</organism>
<dbReference type="InterPro" id="IPR011059">
    <property type="entry name" value="Metal-dep_hydrolase_composite"/>
</dbReference>
<dbReference type="PANTHER" id="PTHR42717:SF1">
    <property type="entry name" value="IMIDAZOLONEPROPIONASE AND RELATED AMIDOHYDROLASES"/>
    <property type="match status" value="1"/>
</dbReference>
<dbReference type="GO" id="GO:0019213">
    <property type="term" value="F:deacetylase activity"/>
    <property type="evidence" value="ECO:0007669"/>
    <property type="project" value="InterPro"/>
</dbReference>
<dbReference type="PROSITE" id="PS51257">
    <property type="entry name" value="PROKAR_LIPOPROTEIN"/>
    <property type="match status" value="1"/>
</dbReference>
<dbReference type="Gene3D" id="2.30.40.10">
    <property type="entry name" value="Urease, subunit C, domain 1"/>
    <property type="match status" value="1"/>
</dbReference>
<dbReference type="SUPFAM" id="SSF51338">
    <property type="entry name" value="Composite domain of metallo-dependent hydrolases"/>
    <property type="match status" value="1"/>
</dbReference>
<keyword evidence="1" id="KW-0732">Signal</keyword>
<name>A0A6C0TXR9_9GAMM</name>
<dbReference type="PANTHER" id="PTHR42717">
    <property type="entry name" value="DIHYDROOROTASE-RELATED"/>
    <property type="match status" value="1"/>
</dbReference>
<feature type="signal peptide" evidence="1">
    <location>
        <begin position="1"/>
        <end position="23"/>
    </location>
</feature>
<dbReference type="Proteomes" id="UP000477680">
    <property type="component" value="Chromosome"/>
</dbReference>
<dbReference type="EMBL" id="CP048711">
    <property type="protein sequence ID" value="QIB64591.1"/>
    <property type="molecule type" value="Genomic_DNA"/>
</dbReference>
<dbReference type="AlphaFoldDB" id="A0A6C0TXR9"/>
<evidence type="ECO:0000256" key="1">
    <source>
        <dbReference type="SAM" id="SignalP"/>
    </source>
</evidence>
<proteinExistence type="predicted"/>
<keyword evidence="3" id="KW-1185">Reference proteome</keyword>
<evidence type="ECO:0000313" key="2">
    <source>
        <dbReference type="EMBL" id="QIB64591.1"/>
    </source>
</evidence>
<evidence type="ECO:0000313" key="3">
    <source>
        <dbReference type="Proteomes" id="UP000477680"/>
    </source>
</evidence>
<feature type="chain" id="PRO_5025400870" description="Amidohydrolase family protein" evidence="1">
    <location>
        <begin position="24"/>
        <end position="170"/>
    </location>
</feature>
<dbReference type="InterPro" id="IPR020043">
    <property type="entry name" value="Deacetylase_Atu3266-like"/>
</dbReference>